<comment type="caution">
    <text evidence="3">The sequence shown here is derived from an EMBL/GenBank/DDBJ whole genome shotgun (WGS) entry which is preliminary data.</text>
</comment>
<evidence type="ECO:0000256" key="1">
    <source>
        <dbReference type="PROSITE-ProRule" id="PRU00221"/>
    </source>
</evidence>
<dbReference type="Proteomes" id="UP001140091">
    <property type="component" value="Unassembled WGS sequence"/>
</dbReference>
<feature type="repeat" description="WD" evidence="1">
    <location>
        <begin position="139"/>
        <end position="171"/>
    </location>
</feature>
<feature type="non-terminal residue" evidence="3">
    <location>
        <position position="1"/>
    </location>
</feature>
<proteinExistence type="predicted"/>
<dbReference type="Pfam" id="PF00400">
    <property type="entry name" value="WD40"/>
    <property type="match status" value="1"/>
</dbReference>
<dbReference type="InterPro" id="IPR001680">
    <property type="entry name" value="WD40_rpt"/>
</dbReference>
<dbReference type="PROSITE" id="PS50294">
    <property type="entry name" value="WD_REPEATS_REGION"/>
    <property type="match status" value="1"/>
</dbReference>
<name>A0A9W8J6B1_9AGAR</name>
<evidence type="ECO:0008006" key="5">
    <source>
        <dbReference type="Google" id="ProtNLM"/>
    </source>
</evidence>
<sequence>MNTETNREAWTQIVAKYQDAIAIGAERSAYIFFTTGKRQPIRIDLPKEPPEKLIPADKICVAWVLGHSALNQPLVLISRGSLLYIYNPESTGMAGQPNNPHWPPSKQPSLAGAPHGLHINEPEGSGLGRCIIVLMGGRSGGHQAAVLGAAFHPYQPLLATCGMDRCVKIWDARAINTDQITRKDKPLFSSSRLHKARVLSVTWLDHDILLTHSAPAMMRNIPGSSTNKKTYLEPGEFIVWRWLGMNRFFPPLQQDLDSAHPFFRGCASDYLESSSFKFITIYSFPPVPNQYVVPHLHAFVSRQHDPLALTAFPESDRFLITSIAQLDPREMPTFDEVREELIHKDSLLNFDETSNELAEATDEMHLGEEARGGSSSSSKARDAETRQEGGTNTSRVQTTNAQGLGGRVGEFEQTGRPSPPVYRDDL</sequence>
<evidence type="ECO:0000256" key="2">
    <source>
        <dbReference type="SAM" id="MobiDB-lite"/>
    </source>
</evidence>
<protein>
    <recommendedName>
        <fullName evidence="5">WD40 repeat-like protein</fullName>
    </recommendedName>
</protein>
<accession>A0A9W8J6B1</accession>
<dbReference type="InterPro" id="IPR036322">
    <property type="entry name" value="WD40_repeat_dom_sf"/>
</dbReference>
<feature type="compositionally biased region" description="Basic and acidic residues" evidence="2">
    <location>
        <begin position="362"/>
        <end position="371"/>
    </location>
</feature>
<dbReference type="AlphaFoldDB" id="A0A9W8J6B1"/>
<feature type="region of interest" description="Disordered" evidence="2">
    <location>
        <begin position="362"/>
        <end position="426"/>
    </location>
</feature>
<dbReference type="Gene3D" id="2.130.10.10">
    <property type="entry name" value="YVTN repeat-like/Quinoprotein amine dehydrogenase"/>
    <property type="match status" value="1"/>
</dbReference>
<dbReference type="OrthoDB" id="7318948at2759"/>
<gene>
    <name evidence="3" type="ORF">H1R20_g8138</name>
</gene>
<dbReference type="PROSITE" id="PS50082">
    <property type="entry name" value="WD_REPEATS_2"/>
    <property type="match status" value="1"/>
</dbReference>
<organism evidence="3 4">
    <name type="scientific">Candolleomyces eurysporus</name>
    <dbReference type="NCBI Taxonomy" id="2828524"/>
    <lineage>
        <taxon>Eukaryota</taxon>
        <taxon>Fungi</taxon>
        <taxon>Dikarya</taxon>
        <taxon>Basidiomycota</taxon>
        <taxon>Agaricomycotina</taxon>
        <taxon>Agaricomycetes</taxon>
        <taxon>Agaricomycetidae</taxon>
        <taxon>Agaricales</taxon>
        <taxon>Agaricineae</taxon>
        <taxon>Psathyrellaceae</taxon>
        <taxon>Candolleomyces</taxon>
    </lineage>
</organism>
<feature type="compositionally biased region" description="Polar residues" evidence="2">
    <location>
        <begin position="388"/>
        <end position="402"/>
    </location>
</feature>
<evidence type="ECO:0000313" key="3">
    <source>
        <dbReference type="EMBL" id="KAJ2928952.1"/>
    </source>
</evidence>
<keyword evidence="4" id="KW-1185">Reference proteome</keyword>
<dbReference type="InterPro" id="IPR015943">
    <property type="entry name" value="WD40/YVTN_repeat-like_dom_sf"/>
</dbReference>
<dbReference type="SMART" id="SM00320">
    <property type="entry name" value="WD40"/>
    <property type="match status" value="1"/>
</dbReference>
<dbReference type="EMBL" id="JANBPK010000919">
    <property type="protein sequence ID" value="KAJ2928952.1"/>
    <property type="molecule type" value="Genomic_DNA"/>
</dbReference>
<reference evidence="3" key="1">
    <citation type="submission" date="2022-06" db="EMBL/GenBank/DDBJ databases">
        <title>Genome Sequence of Candolleomyces eurysporus.</title>
        <authorList>
            <person name="Buettner E."/>
        </authorList>
    </citation>
    <scope>NUCLEOTIDE SEQUENCE</scope>
    <source>
        <strain evidence="3">VTCC 930004</strain>
    </source>
</reference>
<keyword evidence="1" id="KW-0853">WD repeat</keyword>
<evidence type="ECO:0000313" key="4">
    <source>
        <dbReference type="Proteomes" id="UP001140091"/>
    </source>
</evidence>
<dbReference type="SUPFAM" id="SSF50978">
    <property type="entry name" value="WD40 repeat-like"/>
    <property type="match status" value="1"/>
</dbReference>